<keyword evidence="8 13" id="KW-0547">Nucleotide-binding</keyword>
<dbReference type="PROSITE" id="PS51722">
    <property type="entry name" value="G_TR_2"/>
    <property type="match status" value="1"/>
</dbReference>
<dbReference type="EMBL" id="JARXRN010000028">
    <property type="protein sequence ID" value="MDH5831845.1"/>
    <property type="molecule type" value="Genomic_DNA"/>
</dbReference>
<comment type="pathway">
    <text evidence="3 13">Sulfur metabolism; hydrogen sulfide biosynthesis; sulfite from sulfate: step 2/3.</text>
</comment>
<dbReference type="NCBIfam" id="NF004035">
    <property type="entry name" value="PRK05506.1"/>
    <property type="match status" value="1"/>
</dbReference>
<dbReference type="EC" id="2.7.1.25" evidence="13"/>
<accession>A0ABT6JMD5</accession>
<dbReference type="InterPro" id="IPR059117">
    <property type="entry name" value="APS_kinase_dom"/>
</dbReference>
<evidence type="ECO:0000259" key="15">
    <source>
        <dbReference type="PROSITE" id="PS51722"/>
    </source>
</evidence>
<evidence type="ECO:0000256" key="12">
    <source>
        <dbReference type="ARBA" id="ARBA00049370"/>
    </source>
</evidence>
<dbReference type="InterPro" id="IPR054696">
    <property type="entry name" value="GTP-eEF1A_C"/>
</dbReference>
<dbReference type="Pfam" id="PF01583">
    <property type="entry name" value="APS_kinase"/>
    <property type="match status" value="1"/>
</dbReference>
<dbReference type="NCBIfam" id="TIGR02034">
    <property type="entry name" value="CysN"/>
    <property type="match status" value="1"/>
</dbReference>
<evidence type="ECO:0000256" key="13">
    <source>
        <dbReference type="HAMAP-Rule" id="MF_00065"/>
    </source>
</evidence>
<keyword evidence="10" id="KW-0342">GTP-binding</keyword>
<comment type="caution">
    <text evidence="16">The sequence shown here is derived from an EMBL/GenBank/DDBJ whole genome shotgun (WGS) entry which is preliminary data.</text>
</comment>
<comment type="similarity">
    <text evidence="5">In the N-terminal section; belongs to the TRAFAC class translation factor GTPase superfamily. Classic translation factor GTPase family. CysN/NodQ subfamily.</text>
</comment>
<dbReference type="InterPro" id="IPR002891">
    <property type="entry name" value="APS"/>
</dbReference>
<dbReference type="Gene3D" id="2.40.30.10">
    <property type="entry name" value="Translation factors"/>
    <property type="match status" value="2"/>
</dbReference>
<dbReference type="Pfam" id="PF00009">
    <property type="entry name" value="GTP_EFTU"/>
    <property type="match status" value="1"/>
</dbReference>
<feature type="binding site" evidence="13">
    <location>
        <begin position="479"/>
        <end position="486"/>
    </location>
    <ligand>
        <name>ATP</name>
        <dbReference type="ChEBI" id="CHEBI:30616"/>
    </ligand>
</feature>
<dbReference type="Proteomes" id="UP001156831">
    <property type="component" value="Unassembled WGS sequence"/>
</dbReference>
<evidence type="ECO:0000256" key="14">
    <source>
        <dbReference type="SAM" id="MobiDB-lite"/>
    </source>
</evidence>
<dbReference type="SUPFAM" id="SSF50447">
    <property type="entry name" value="Translation proteins"/>
    <property type="match status" value="1"/>
</dbReference>
<gene>
    <name evidence="13 16" type="primary">cysC</name>
    <name evidence="16" type="ORF">QFW80_15090</name>
</gene>
<keyword evidence="13 16" id="KW-0418">Kinase</keyword>
<feature type="region of interest" description="Disordered" evidence="14">
    <location>
        <begin position="1"/>
        <end position="31"/>
    </location>
</feature>
<organism evidence="16 17">
    <name type="scientific">Luteimonas rhizosphaericola</name>
    <dbReference type="NCBI Taxonomy" id="3042024"/>
    <lineage>
        <taxon>Bacteria</taxon>
        <taxon>Pseudomonadati</taxon>
        <taxon>Pseudomonadota</taxon>
        <taxon>Gammaproteobacteria</taxon>
        <taxon>Lysobacterales</taxon>
        <taxon>Lysobacteraceae</taxon>
        <taxon>Luteimonas</taxon>
    </lineage>
</organism>
<dbReference type="HAMAP" id="MF_00065">
    <property type="entry name" value="Adenylyl_sulf_kinase"/>
    <property type="match status" value="1"/>
</dbReference>
<evidence type="ECO:0000256" key="5">
    <source>
        <dbReference type="ARBA" id="ARBA00007237"/>
    </source>
</evidence>
<comment type="catalytic activity">
    <reaction evidence="1 13">
        <text>adenosine 5'-phosphosulfate + ATP = 3'-phosphoadenylyl sulfate + ADP + H(+)</text>
        <dbReference type="Rhea" id="RHEA:24152"/>
        <dbReference type="ChEBI" id="CHEBI:15378"/>
        <dbReference type="ChEBI" id="CHEBI:30616"/>
        <dbReference type="ChEBI" id="CHEBI:58243"/>
        <dbReference type="ChEBI" id="CHEBI:58339"/>
        <dbReference type="ChEBI" id="CHEBI:456216"/>
        <dbReference type="EC" id="2.7.1.25"/>
    </reaction>
</comment>
<keyword evidence="9 13" id="KW-0067">ATP-binding</keyword>
<evidence type="ECO:0000256" key="3">
    <source>
        <dbReference type="ARBA" id="ARBA00004806"/>
    </source>
</evidence>
<dbReference type="PANTHER" id="PTHR23115">
    <property type="entry name" value="TRANSLATION FACTOR"/>
    <property type="match status" value="1"/>
</dbReference>
<name>A0ABT6JMD5_9GAMM</name>
<dbReference type="InterPro" id="IPR044139">
    <property type="entry name" value="CysN_NoDQ_III"/>
</dbReference>
<dbReference type="NCBIfam" id="TIGR00455">
    <property type="entry name" value="apsK"/>
    <property type="match status" value="1"/>
</dbReference>
<proteinExistence type="inferred from homology"/>
<evidence type="ECO:0000313" key="16">
    <source>
        <dbReference type="EMBL" id="MDH5831845.1"/>
    </source>
</evidence>
<evidence type="ECO:0000256" key="9">
    <source>
        <dbReference type="ARBA" id="ARBA00022840"/>
    </source>
</evidence>
<dbReference type="Pfam" id="PF22594">
    <property type="entry name" value="GTP-eEF1A_C"/>
    <property type="match status" value="1"/>
</dbReference>
<dbReference type="CDD" id="cd02027">
    <property type="entry name" value="APSK"/>
    <property type="match status" value="1"/>
</dbReference>
<dbReference type="NCBIfam" id="NF003013">
    <property type="entry name" value="PRK03846.1"/>
    <property type="match status" value="1"/>
</dbReference>
<evidence type="ECO:0000313" key="17">
    <source>
        <dbReference type="Proteomes" id="UP001156831"/>
    </source>
</evidence>
<keyword evidence="6 13" id="KW-0808">Transferase</keyword>
<protein>
    <recommendedName>
        <fullName evidence="13">Adenylyl-sulfate kinase</fullName>
        <ecNumber evidence="13">2.7.1.25</ecNumber>
    </recommendedName>
    <alternativeName>
        <fullName evidence="13">APS kinase</fullName>
    </alternativeName>
    <alternativeName>
        <fullName evidence="13">ATP adenosine-5'-phosphosulfate 3'-phosphotransferase</fullName>
    </alternativeName>
    <alternativeName>
        <fullName evidence="13">Adenosine-5'-phosphosulfate kinase</fullName>
    </alternativeName>
</protein>
<keyword evidence="7" id="KW-0548">Nucleotidyltransferase</keyword>
<evidence type="ECO:0000256" key="1">
    <source>
        <dbReference type="ARBA" id="ARBA00001823"/>
    </source>
</evidence>
<dbReference type="InterPro" id="IPR031157">
    <property type="entry name" value="G_TR_CS"/>
</dbReference>
<dbReference type="RefSeq" id="WP_280602799.1">
    <property type="nucleotide sequence ID" value="NZ_JARXRN010000028.1"/>
</dbReference>
<comment type="catalytic activity">
    <reaction evidence="12">
        <text>sulfate + ATP + H(+) = adenosine 5'-phosphosulfate + diphosphate</text>
        <dbReference type="Rhea" id="RHEA:18133"/>
        <dbReference type="ChEBI" id="CHEBI:15378"/>
        <dbReference type="ChEBI" id="CHEBI:16189"/>
        <dbReference type="ChEBI" id="CHEBI:30616"/>
        <dbReference type="ChEBI" id="CHEBI:33019"/>
        <dbReference type="ChEBI" id="CHEBI:58243"/>
        <dbReference type="EC" id="2.7.7.4"/>
    </reaction>
</comment>
<sequence>MTSAARDLYRPTGVSAEPASRERERGDGAGDPGADFLRLIACGSVDDGKSTLIGRLLHEAGRVPDDERAALARASATHGTRGAEIDYALLLDGLDAEREQGITIDVAWRHLQTARRRFLIADCPGHVQYTRNMATGASVADLAIVLVDATRGLLPQTFRHAAILSLFGVRHVLLAVNKMDRVGFDQAVFDDIASRFGAHAQKLGIPDVAAIPVAAAVGDNVTTRSDAMPWYEGSSVLAHLESVQVQPRDPGAPMRLPLQSVLRDGEGGRWLAGTVAAGGLRVGDAVRVEPAGATSTIAALHVAGTSRAAAHAGQAVTVQLADEVDAGRGHVLAAADAPLAHSDQVVADVLWFDEAALLPGRRYQLKLGTRTVGARISELKSRHDPESLQPLAAKRLEFNEIGEIVLSLDAVVAFAPYAESAALGGFILVDPLTRATVGAGMIRHGLRRADNIHWQALDVDRRARAALKGQQPRCVWFTGLSGAGKSTIANLVERGLLARGLHTYLLDGDNVRHGLNRDLGFTDEDRVENLRRVAEVAKLMTDAGLIVLVSFISPFRAERRAARALFDDGDFIEVHVNTSLAEAERRDVKGLYAKARRGELPNFTGIDSAYEAPEHAELVLDTEAESPAELAERVIARLLD</sequence>
<dbReference type="InterPro" id="IPR050100">
    <property type="entry name" value="TRAFAC_GTPase_members"/>
</dbReference>
<evidence type="ECO:0000256" key="8">
    <source>
        <dbReference type="ARBA" id="ARBA00022741"/>
    </source>
</evidence>
<reference evidence="16 17" key="1">
    <citation type="submission" date="2023-04" db="EMBL/GenBank/DDBJ databases">
        <title>Luteimonas sp. M1R5S18.</title>
        <authorList>
            <person name="Sun J.-Q."/>
        </authorList>
    </citation>
    <scope>NUCLEOTIDE SEQUENCE [LARGE SCALE GENOMIC DNA]</scope>
    <source>
        <strain evidence="16 17">M1R5S18</strain>
    </source>
</reference>
<dbReference type="InterPro" id="IPR041757">
    <property type="entry name" value="CysN_GTP-bd"/>
</dbReference>
<evidence type="ECO:0000256" key="6">
    <source>
        <dbReference type="ARBA" id="ARBA00022679"/>
    </source>
</evidence>
<evidence type="ECO:0000256" key="10">
    <source>
        <dbReference type="ARBA" id="ARBA00023134"/>
    </source>
</evidence>
<dbReference type="InterPro" id="IPR027417">
    <property type="entry name" value="P-loop_NTPase"/>
</dbReference>
<evidence type="ECO:0000256" key="7">
    <source>
        <dbReference type="ARBA" id="ARBA00022695"/>
    </source>
</evidence>
<feature type="active site" description="Phosphoserine intermediate" evidence="13">
    <location>
        <position position="553"/>
    </location>
</feature>
<dbReference type="PROSITE" id="PS00301">
    <property type="entry name" value="G_TR_1"/>
    <property type="match status" value="1"/>
</dbReference>
<dbReference type="GO" id="GO:0004020">
    <property type="term" value="F:adenylylsulfate kinase activity"/>
    <property type="evidence" value="ECO:0007669"/>
    <property type="project" value="UniProtKB-EC"/>
</dbReference>
<feature type="domain" description="Tr-type G" evidence="15">
    <location>
        <begin position="34"/>
        <end position="248"/>
    </location>
</feature>
<comment type="similarity">
    <text evidence="13">Belongs to the APS kinase family.</text>
</comment>
<dbReference type="InterPro" id="IPR009001">
    <property type="entry name" value="Transl_elong_EF1A/Init_IF2_C"/>
</dbReference>
<keyword evidence="11" id="KW-0511">Multifunctional enzyme</keyword>
<evidence type="ECO:0000256" key="11">
    <source>
        <dbReference type="ARBA" id="ARBA00023268"/>
    </source>
</evidence>
<comment type="function">
    <text evidence="2">APS kinase catalyzes the synthesis of activated sulfate.</text>
</comment>
<dbReference type="PRINTS" id="PR00315">
    <property type="entry name" value="ELONGATNFCT"/>
</dbReference>
<evidence type="ECO:0000256" key="2">
    <source>
        <dbReference type="ARBA" id="ARBA00002357"/>
    </source>
</evidence>
<feature type="compositionally biased region" description="Basic and acidic residues" evidence="14">
    <location>
        <begin position="19"/>
        <end position="28"/>
    </location>
</feature>
<dbReference type="Gene3D" id="3.40.50.300">
    <property type="entry name" value="P-loop containing nucleotide triphosphate hydrolases"/>
    <property type="match status" value="2"/>
</dbReference>
<dbReference type="InterPro" id="IPR000795">
    <property type="entry name" value="T_Tr_GTP-bd_dom"/>
</dbReference>
<keyword evidence="13" id="KW-0597">Phosphoprotein</keyword>
<keyword evidence="17" id="KW-1185">Reference proteome</keyword>
<dbReference type="InterPro" id="IPR011779">
    <property type="entry name" value="SO4_adenylTrfase_lsu"/>
</dbReference>
<comment type="function">
    <text evidence="13">Catalyzes the synthesis of activated sulfate.</text>
</comment>
<dbReference type="CDD" id="cd04095">
    <property type="entry name" value="CysN_NoDQ_III"/>
    <property type="match status" value="1"/>
</dbReference>
<dbReference type="SUPFAM" id="SSF50465">
    <property type="entry name" value="EF-Tu/eEF-1alpha/eIF2-gamma C-terminal domain"/>
    <property type="match status" value="1"/>
</dbReference>
<dbReference type="SUPFAM" id="SSF52540">
    <property type="entry name" value="P-loop containing nucleoside triphosphate hydrolases"/>
    <property type="match status" value="2"/>
</dbReference>
<comment type="similarity">
    <text evidence="4">In the C-terminal section; belongs to the APS kinase family.</text>
</comment>
<dbReference type="CDD" id="cd04166">
    <property type="entry name" value="CysN_ATPS"/>
    <property type="match status" value="1"/>
</dbReference>
<dbReference type="InterPro" id="IPR009000">
    <property type="entry name" value="Transl_B-barrel_sf"/>
</dbReference>
<evidence type="ECO:0000256" key="4">
    <source>
        <dbReference type="ARBA" id="ARBA00005438"/>
    </source>
</evidence>